<evidence type="ECO:0000313" key="7">
    <source>
        <dbReference type="Proteomes" id="UP001487740"/>
    </source>
</evidence>
<comment type="caution">
    <text evidence="6">The sequence shown here is derived from an EMBL/GenBank/DDBJ whole genome shotgun (WGS) entry which is preliminary data.</text>
</comment>
<dbReference type="Gene3D" id="2.60.40.10">
    <property type="entry name" value="Immunoglobulins"/>
    <property type="match status" value="1"/>
</dbReference>
<reference evidence="6 7" key="1">
    <citation type="submission" date="2023-03" db="EMBL/GenBank/DDBJ databases">
        <title>High-quality genome of Scylla paramamosain provides insights in environmental adaptation.</title>
        <authorList>
            <person name="Zhang L."/>
        </authorList>
    </citation>
    <scope>NUCLEOTIDE SEQUENCE [LARGE SCALE GENOMIC DNA]</scope>
    <source>
        <strain evidence="6">LZ_2023a</strain>
        <tissue evidence="6">Muscle</tissue>
    </source>
</reference>
<dbReference type="InterPro" id="IPR008962">
    <property type="entry name" value="PapD-like_sf"/>
</dbReference>
<dbReference type="SUPFAM" id="SSF49354">
    <property type="entry name" value="PapD-like"/>
    <property type="match status" value="1"/>
</dbReference>
<sequence>MYELAAALLARSRDVAPKRLSQVLQPHFHRGSFGRVQDEVRAIPGVLVVRSPPRARVVLSTSMGQERSHLHGDLPCGWTCSALGFVRTGVVVVSLVLWSRATLRPSGAALSSPPSRSSRVVCRSDGMSSYGLGNVVMQSGGLDGRIPVFVFPQSLTFYVDDSNTHRQILTLYNPYDFHISYNVLCNNPVCYDVESSSGVLYAKCSVGIIVKRSNLSLNEARERDCLRIVIYEEGTKHIIGKKDIFATLQAGSPSPESGSDIGKFESVRGRVRSGSGDPQESQSSNRLEQQPFIPTHAHPGPSLLLVSGAVVCLAGLLMPTLGEDEPTMVPPYLHLSSNIKIVLAYTLGLLTYAILKPI</sequence>
<feature type="domain" description="MSP" evidence="5">
    <location>
        <begin position="148"/>
        <end position="233"/>
    </location>
</feature>
<evidence type="ECO:0000256" key="1">
    <source>
        <dbReference type="ARBA" id="ARBA00004141"/>
    </source>
</evidence>
<evidence type="ECO:0000259" key="5">
    <source>
        <dbReference type="Pfam" id="PF00635"/>
    </source>
</evidence>
<dbReference type="EMBL" id="JARAKH010000015">
    <property type="protein sequence ID" value="KAK8396778.1"/>
    <property type="molecule type" value="Genomic_DNA"/>
</dbReference>
<keyword evidence="4" id="KW-0472">Membrane</keyword>
<comment type="subcellular location">
    <subcellularLocation>
        <location evidence="1">Membrane</location>
        <topology evidence="1">Multi-pass membrane protein</topology>
    </subcellularLocation>
</comment>
<evidence type="ECO:0000256" key="3">
    <source>
        <dbReference type="ARBA" id="ARBA00022989"/>
    </source>
</evidence>
<protein>
    <recommendedName>
        <fullName evidence="5">MSP domain-containing protein</fullName>
    </recommendedName>
</protein>
<dbReference type="InterPro" id="IPR000535">
    <property type="entry name" value="MSP_dom"/>
</dbReference>
<name>A0AAW0U9M3_SCYPA</name>
<keyword evidence="7" id="KW-1185">Reference proteome</keyword>
<keyword evidence="3" id="KW-1133">Transmembrane helix</keyword>
<gene>
    <name evidence="6" type="ORF">O3P69_005027</name>
</gene>
<accession>A0AAW0U9M3</accession>
<dbReference type="Pfam" id="PF00635">
    <property type="entry name" value="Motile_Sperm"/>
    <property type="match status" value="1"/>
</dbReference>
<dbReference type="PANTHER" id="PTHR34441:SF1">
    <property type="entry name" value="MOTILE SPERM DOMAIN-CONTAINING 1"/>
    <property type="match status" value="1"/>
</dbReference>
<dbReference type="Proteomes" id="UP001487740">
    <property type="component" value="Unassembled WGS sequence"/>
</dbReference>
<dbReference type="InterPro" id="IPR039283">
    <property type="entry name" value="MOSPD1/3"/>
</dbReference>
<evidence type="ECO:0000313" key="6">
    <source>
        <dbReference type="EMBL" id="KAK8396778.1"/>
    </source>
</evidence>
<evidence type="ECO:0000256" key="4">
    <source>
        <dbReference type="ARBA" id="ARBA00023136"/>
    </source>
</evidence>
<evidence type="ECO:0000256" key="2">
    <source>
        <dbReference type="ARBA" id="ARBA00022692"/>
    </source>
</evidence>
<proteinExistence type="predicted"/>
<dbReference type="PANTHER" id="PTHR34441">
    <property type="entry name" value="MOTILE SPERM DOMAIN-CONTAINING PROTEIN 1"/>
    <property type="match status" value="1"/>
</dbReference>
<dbReference type="AlphaFoldDB" id="A0AAW0U9M3"/>
<keyword evidence="2" id="KW-0812">Transmembrane</keyword>
<dbReference type="InterPro" id="IPR013783">
    <property type="entry name" value="Ig-like_fold"/>
</dbReference>
<dbReference type="GO" id="GO:0005737">
    <property type="term" value="C:cytoplasm"/>
    <property type="evidence" value="ECO:0007669"/>
    <property type="project" value="TreeGrafter"/>
</dbReference>
<dbReference type="GO" id="GO:0016020">
    <property type="term" value="C:membrane"/>
    <property type="evidence" value="ECO:0007669"/>
    <property type="project" value="UniProtKB-SubCell"/>
</dbReference>
<organism evidence="6 7">
    <name type="scientific">Scylla paramamosain</name>
    <name type="common">Mud crab</name>
    <dbReference type="NCBI Taxonomy" id="85552"/>
    <lineage>
        <taxon>Eukaryota</taxon>
        <taxon>Metazoa</taxon>
        <taxon>Ecdysozoa</taxon>
        <taxon>Arthropoda</taxon>
        <taxon>Crustacea</taxon>
        <taxon>Multicrustacea</taxon>
        <taxon>Malacostraca</taxon>
        <taxon>Eumalacostraca</taxon>
        <taxon>Eucarida</taxon>
        <taxon>Decapoda</taxon>
        <taxon>Pleocyemata</taxon>
        <taxon>Brachyura</taxon>
        <taxon>Eubrachyura</taxon>
        <taxon>Portunoidea</taxon>
        <taxon>Portunidae</taxon>
        <taxon>Portuninae</taxon>
        <taxon>Scylla</taxon>
    </lineage>
</organism>